<proteinExistence type="predicted"/>
<reference evidence="1" key="2">
    <citation type="journal article" date="2015" name="Fish Shellfish Immunol.">
        <title>Early steps in the European eel (Anguilla anguilla)-Vibrio vulnificus interaction in the gills: Role of the RtxA13 toxin.</title>
        <authorList>
            <person name="Callol A."/>
            <person name="Pajuelo D."/>
            <person name="Ebbesson L."/>
            <person name="Teles M."/>
            <person name="MacKenzie S."/>
            <person name="Amaro C."/>
        </authorList>
    </citation>
    <scope>NUCLEOTIDE SEQUENCE</scope>
</reference>
<dbReference type="EMBL" id="GBXM01093165">
    <property type="protein sequence ID" value="JAH15412.1"/>
    <property type="molecule type" value="Transcribed_RNA"/>
</dbReference>
<sequence>MSVNLNFAAVCPAHRVHNHQTTLLTRT</sequence>
<reference evidence="1" key="1">
    <citation type="submission" date="2014-11" db="EMBL/GenBank/DDBJ databases">
        <authorList>
            <person name="Amaro Gonzalez C."/>
        </authorList>
    </citation>
    <scope>NUCLEOTIDE SEQUENCE</scope>
</reference>
<organism evidence="1">
    <name type="scientific">Anguilla anguilla</name>
    <name type="common">European freshwater eel</name>
    <name type="synonym">Muraena anguilla</name>
    <dbReference type="NCBI Taxonomy" id="7936"/>
    <lineage>
        <taxon>Eukaryota</taxon>
        <taxon>Metazoa</taxon>
        <taxon>Chordata</taxon>
        <taxon>Craniata</taxon>
        <taxon>Vertebrata</taxon>
        <taxon>Euteleostomi</taxon>
        <taxon>Actinopterygii</taxon>
        <taxon>Neopterygii</taxon>
        <taxon>Teleostei</taxon>
        <taxon>Anguilliformes</taxon>
        <taxon>Anguillidae</taxon>
        <taxon>Anguilla</taxon>
    </lineage>
</organism>
<evidence type="ECO:0000313" key="1">
    <source>
        <dbReference type="EMBL" id="JAH15412.1"/>
    </source>
</evidence>
<dbReference type="AlphaFoldDB" id="A0A0E9QFY4"/>
<accession>A0A0E9QFY4</accession>
<protein>
    <submittedName>
        <fullName evidence="1">Uncharacterized protein</fullName>
    </submittedName>
</protein>
<name>A0A0E9QFY4_ANGAN</name>